<dbReference type="OMA" id="PSTHDFN"/>
<dbReference type="Proteomes" id="UP000068832">
    <property type="component" value="Chromosome"/>
</dbReference>
<feature type="coiled-coil region" evidence="1">
    <location>
        <begin position="457"/>
        <end position="484"/>
    </location>
</feature>
<evidence type="ECO:0000256" key="1">
    <source>
        <dbReference type="SAM" id="Coils"/>
    </source>
</evidence>
<dbReference type="Pfam" id="PF09843">
    <property type="entry name" value="DUF2070"/>
    <property type="match status" value="1"/>
</dbReference>
<dbReference type="GeneID" id="91755133"/>
<dbReference type="Proteomes" id="UP000056255">
    <property type="component" value="Chromosome"/>
</dbReference>
<evidence type="ECO:0000313" key="7">
    <source>
        <dbReference type="EMBL" id="AKV78278.1"/>
    </source>
</evidence>
<evidence type="ECO:0000313" key="14">
    <source>
        <dbReference type="Proteomes" id="UP000062475"/>
    </source>
</evidence>
<feature type="transmembrane region" description="Helical" evidence="2">
    <location>
        <begin position="94"/>
        <end position="122"/>
    </location>
</feature>
<dbReference type="Proteomes" id="UP000062398">
    <property type="component" value="Chromosome"/>
</dbReference>
<dbReference type="OrthoDB" id="8914at2157"/>
<dbReference type="InterPro" id="IPR019204">
    <property type="entry name" value="DUF2070_membrane"/>
</dbReference>
<dbReference type="AlphaFoldDB" id="A0A088E4Y8"/>
<feature type="domain" description="DUF2070" evidence="3">
    <location>
        <begin position="8"/>
        <end position="519"/>
    </location>
</feature>
<evidence type="ECO:0000313" key="13">
    <source>
        <dbReference type="Proteomes" id="UP000062398"/>
    </source>
</evidence>
<organism evidence="4 10">
    <name type="scientific">Metallosphaera sedula</name>
    <dbReference type="NCBI Taxonomy" id="43687"/>
    <lineage>
        <taxon>Archaea</taxon>
        <taxon>Thermoproteota</taxon>
        <taxon>Thermoprotei</taxon>
        <taxon>Sulfolobales</taxon>
        <taxon>Sulfolobaceae</taxon>
        <taxon>Metallosphaera</taxon>
    </lineage>
</organism>
<dbReference type="EMBL" id="CP012175">
    <property type="protein sequence ID" value="AKV80523.1"/>
    <property type="molecule type" value="Genomic_DNA"/>
</dbReference>
<dbReference type="PATRIC" id="fig|43687.5.peg.695"/>
<protein>
    <submittedName>
        <fullName evidence="4 5">Membrane protein</fullName>
    </submittedName>
</protein>
<evidence type="ECO:0000313" key="8">
    <source>
        <dbReference type="EMBL" id="AKV80523.1"/>
    </source>
</evidence>
<evidence type="ECO:0000256" key="2">
    <source>
        <dbReference type="SAM" id="Phobius"/>
    </source>
</evidence>
<evidence type="ECO:0000313" key="9">
    <source>
        <dbReference type="EMBL" id="AKV82771.1"/>
    </source>
</evidence>
<reference evidence="9 11" key="3">
    <citation type="submission" date="2015-07" db="EMBL/GenBank/DDBJ databases">
        <title>Physiological, transcriptional responses and genome re-sequencing of acid resistant extremely thermoacidophilic Metallosphaera sedula SARC-M1.</title>
        <authorList>
            <person name="Ai C."/>
            <person name="McCarthy S."/>
            <person name="Eckrich V."/>
            <person name="Rudrappa D."/>
            <person name="Qiu G."/>
            <person name="Blum P."/>
        </authorList>
    </citation>
    <scope>NUCLEOTIDE SEQUENCE [LARGE SCALE GENOMIC DNA]</scope>
    <source>
        <strain evidence="9 11">SARC-M1</strain>
    </source>
</reference>
<keyword evidence="1" id="KW-0175">Coiled coil</keyword>
<feature type="transmembrane region" description="Helical" evidence="2">
    <location>
        <begin position="134"/>
        <end position="152"/>
    </location>
</feature>
<dbReference type="EMBL" id="CP012173">
    <property type="protein sequence ID" value="AKV76027.1"/>
    <property type="molecule type" value="Genomic_DNA"/>
</dbReference>
<feature type="transmembrane region" description="Helical" evidence="2">
    <location>
        <begin position="510"/>
        <end position="531"/>
    </location>
</feature>
<keyword evidence="2" id="KW-0812">Transmembrane</keyword>
<gene>
    <name evidence="4" type="ORF">HA72_0680</name>
    <name evidence="5" type="ORF">MsedA_0693</name>
    <name evidence="6" type="ORF">MsedB_0693</name>
    <name evidence="7" type="ORF">MsedC_0692</name>
    <name evidence="8" type="ORF">MsedD_0693</name>
    <name evidence="9" type="ORF">MsedE_0693</name>
</gene>
<dbReference type="Proteomes" id="UP000062475">
    <property type="component" value="Chromosome"/>
</dbReference>
<dbReference type="Proteomes" id="UP000061362">
    <property type="component" value="Chromosome"/>
</dbReference>
<evidence type="ECO:0000313" key="10">
    <source>
        <dbReference type="Proteomes" id="UP000029084"/>
    </source>
</evidence>
<evidence type="ECO:0000313" key="11">
    <source>
        <dbReference type="Proteomes" id="UP000056255"/>
    </source>
</evidence>
<feature type="transmembrane region" description="Helical" evidence="2">
    <location>
        <begin position="42"/>
        <end position="60"/>
    </location>
</feature>
<dbReference type="Proteomes" id="UP000029084">
    <property type="component" value="Chromosome"/>
</dbReference>
<sequence length="533" mass="59977">MDSEKLTRNYYSKLIRLPSTEALSIWVGAEVGLSFLRSLSDGFTYLTGFLVYLSLSLISLHRRVRTFLAMAGMFGIIYLIISFFPLVIPLSFGLFIPLMTYVMLIDYGDFTSPGLTTLIGLISALSTFPRNIELVIAFYLIVGLFSYLYLILVNRKGKSVTGIPSLNIVRPFLKAMSYRRDEEVENFLEKISTEFHSSTLVLKLGDVLLVLPRIHFGMYGKVGSSLFPYQLEELVNNKVMVFHGPGSHEIDLASSKESRKLAQIISSKIREGNWKELRFEGIKFLSEDRFRMTSLVFDHITLNFSERPGYGIDDLPGGLWDESLKTGNFLVDCHNESLKEEIGHRDERALREFVSKKIPATEERPLLVGYGESEINSTCEGICSRKVKALIVGDGDKKIVIAYVFANNANEETGKLLREKFGNLYEKVILVTPDDHSCTGTSFGNLYTPAEPCPQILEALEKAIKNAEANLKKVEASYMIVDAKVKVIGKFISLMVEGLEQVGSFAMRTFWIPVIFPYVALIILLLGNYLVKF</sequence>
<evidence type="ECO:0000313" key="6">
    <source>
        <dbReference type="EMBL" id="AKV76027.1"/>
    </source>
</evidence>
<accession>A0A088E4Y8</accession>
<proteinExistence type="predicted"/>
<reference evidence="4 10" key="1">
    <citation type="journal article" date="2014" name="J. Bacteriol.">
        <title>Role of an Archaeal PitA Transporter in the Copper and Arsenic Resistance of Metallosphaera sedula, an Extreme Thermoacidophile.</title>
        <authorList>
            <person name="McCarthy S."/>
            <person name="Ai C."/>
            <person name="Wheaton G."/>
            <person name="Tevatia R."/>
            <person name="Eckrich V."/>
            <person name="Kelly R."/>
            <person name="Blum P."/>
        </authorList>
    </citation>
    <scope>NUCLEOTIDE SEQUENCE [LARGE SCALE GENOMIC DNA]</scope>
    <source>
        <strain evidence="4 10">CuR1</strain>
    </source>
</reference>
<keyword evidence="2" id="KW-1133">Transmembrane helix</keyword>
<dbReference type="EMBL" id="CP012176">
    <property type="protein sequence ID" value="AKV82771.1"/>
    <property type="molecule type" value="Genomic_DNA"/>
</dbReference>
<name>A0A088E4Y8_9CREN</name>
<keyword evidence="2" id="KW-0472">Membrane</keyword>
<dbReference type="EMBL" id="CP012172">
    <property type="protein sequence ID" value="AKV73787.1"/>
    <property type="molecule type" value="Genomic_DNA"/>
</dbReference>
<evidence type="ECO:0000313" key="15">
    <source>
        <dbReference type="Proteomes" id="UP000068832"/>
    </source>
</evidence>
<reference evidence="12 13" key="2">
    <citation type="journal article" date="2015" name="Genome Announc.">
        <title>Complete Genome Sequences of Evolved Arsenate-Resistant Metallosphaera sedula Strains.</title>
        <authorList>
            <person name="Ai C."/>
            <person name="McCarthy S."/>
            <person name="Schackwitz W."/>
            <person name="Martin J."/>
            <person name="Lipzen A."/>
            <person name="Blum P."/>
        </authorList>
    </citation>
    <scope>NUCLEOTIDE SEQUENCE [LARGE SCALE GENOMIC DNA]</scope>
    <source>
        <strain evidence="7 13">ARS120-1</strain>
        <strain evidence="8 12">ARS120-2</strain>
        <strain evidence="5 15">ARS50-1</strain>
        <strain evidence="6 14">ARS50-2</strain>
    </source>
</reference>
<feature type="transmembrane region" description="Helical" evidence="2">
    <location>
        <begin position="67"/>
        <end position="88"/>
    </location>
</feature>
<dbReference type="EMBL" id="CP012174">
    <property type="protein sequence ID" value="AKV78278.1"/>
    <property type="molecule type" value="Genomic_DNA"/>
</dbReference>
<dbReference type="RefSeq" id="WP_012020642.1">
    <property type="nucleotide sequence ID" value="NZ_AP019770.1"/>
</dbReference>
<evidence type="ECO:0000313" key="4">
    <source>
        <dbReference type="EMBL" id="AIM26842.1"/>
    </source>
</evidence>
<dbReference type="EMBL" id="CP008822">
    <property type="protein sequence ID" value="AIM26842.1"/>
    <property type="molecule type" value="Genomic_DNA"/>
</dbReference>
<evidence type="ECO:0000313" key="12">
    <source>
        <dbReference type="Proteomes" id="UP000061362"/>
    </source>
</evidence>
<evidence type="ECO:0000259" key="3">
    <source>
        <dbReference type="Pfam" id="PF09843"/>
    </source>
</evidence>
<evidence type="ECO:0000313" key="5">
    <source>
        <dbReference type="EMBL" id="AKV73787.1"/>
    </source>
</evidence>